<proteinExistence type="predicted"/>
<dbReference type="InterPro" id="IPR043502">
    <property type="entry name" value="DNA/RNA_pol_sf"/>
</dbReference>
<dbReference type="SUPFAM" id="SSF56672">
    <property type="entry name" value="DNA/RNA polymerases"/>
    <property type="match status" value="2"/>
</dbReference>
<dbReference type="Gene3D" id="3.30.70.270">
    <property type="match status" value="1"/>
</dbReference>
<dbReference type="CDD" id="cd01647">
    <property type="entry name" value="RT_LTR"/>
    <property type="match status" value="1"/>
</dbReference>
<dbReference type="InterPro" id="IPR053134">
    <property type="entry name" value="RNA-dir_DNA_polymerase"/>
</dbReference>
<feature type="region of interest" description="Disordered" evidence="1">
    <location>
        <begin position="1086"/>
        <end position="1125"/>
    </location>
</feature>
<dbReference type="InterPro" id="IPR021109">
    <property type="entry name" value="Peptidase_aspartic_dom_sf"/>
</dbReference>
<dbReference type="Gene3D" id="3.10.10.10">
    <property type="entry name" value="HIV Type 1 Reverse Transcriptase, subunit A, domain 1"/>
    <property type="match status" value="1"/>
</dbReference>
<dbReference type="Pfam" id="PF08284">
    <property type="entry name" value="RVP_2"/>
    <property type="match status" value="1"/>
</dbReference>
<dbReference type="InterPro" id="IPR000477">
    <property type="entry name" value="RT_dom"/>
</dbReference>
<dbReference type="PANTHER" id="PTHR24559">
    <property type="entry name" value="TRANSPOSON TY3-I GAG-POL POLYPROTEIN"/>
    <property type="match status" value="1"/>
</dbReference>
<accession>A0A699GQL8</accession>
<evidence type="ECO:0000313" key="3">
    <source>
        <dbReference type="EMBL" id="GEV75699.1"/>
    </source>
</evidence>
<gene>
    <name evidence="3" type="ORF">Tci_147676</name>
</gene>
<evidence type="ECO:0000259" key="2">
    <source>
        <dbReference type="Pfam" id="PF00078"/>
    </source>
</evidence>
<dbReference type="EMBL" id="BKCJ010033302">
    <property type="protein sequence ID" value="GEV75699.1"/>
    <property type="molecule type" value="Genomic_DNA"/>
</dbReference>
<reference evidence="3" key="1">
    <citation type="journal article" date="2019" name="Sci. Rep.">
        <title>Draft genome of Tanacetum cinerariifolium, the natural source of mosquito coil.</title>
        <authorList>
            <person name="Yamashiro T."/>
            <person name="Shiraishi A."/>
            <person name="Satake H."/>
            <person name="Nakayama K."/>
        </authorList>
    </citation>
    <scope>NUCLEOTIDE SEQUENCE</scope>
</reference>
<feature type="compositionally biased region" description="Basic and acidic residues" evidence="1">
    <location>
        <begin position="1115"/>
        <end position="1125"/>
    </location>
</feature>
<feature type="region of interest" description="Disordered" evidence="1">
    <location>
        <begin position="1185"/>
        <end position="1205"/>
    </location>
</feature>
<dbReference type="Pfam" id="PF00078">
    <property type="entry name" value="RVT_1"/>
    <property type="match status" value="1"/>
</dbReference>
<dbReference type="InterPro" id="IPR043128">
    <property type="entry name" value="Rev_trsase/Diguanyl_cyclase"/>
</dbReference>
<name>A0A699GQL8_TANCI</name>
<dbReference type="CDD" id="cd00303">
    <property type="entry name" value="retropepsin_like"/>
    <property type="match status" value="1"/>
</dbReference>
<dbReference type="PANTHER" id="PTHR24559:SF427">
    <property type="entry name" value="RNA-DIRECTED DNA POLYMERASE"/>
    <property type="match status" value="1"/>
</dbReference>
<feature type="compositionally biased region" description="Basic and acidic residues" evidence="1">
    <location>
        <begin position="1185"/>
        <end position="1201"/>
    </location>
</feature>
<dbReference type="Gene3D" id="2.40.70.10">
    <property type="entry name" value="Acid Proteases"/>
    <property type="match status" value="1"/>
</dbReference>
<protein>
    <recommendedName>
        <fullName evidence="2">Reverse transcriptase domain-containing protein</fullName>
    </recommendedName>
</protein>
<evidence type="ECO:0000256" key="1">
    <source>
        <dbReference type="SAM" id="MobiDB-lite"/>
    </source>
</evidence>
<sequence>MPSHFYKKFRWGFVFATGHRSFIEPRTGLRMKRTNRRIRVLIGLYLCHLKEKMTIKEVREEKWKWWEQWCSYKNFIACNPKEFDGKGGAVALTRWIEKMESVFDNSGCTANQRVRYAASCFVNKALTWWNTQVQARGREAIIDMSWKDFKALLMEEFHELAKLVPHLVNLKYSCIKRYINGLAPQIRGMLRATQPATIQSATLTAGILTDEAVRCGTITKGNYKRKEMEESSRQGSTWKDNKKYKTGSGFVATVPPRNDNCWVLIRQVAPVNAVRMVQNQKACYECGSLDHLRYDFPKWIQATGQARNQLALEGNRNTRNNRSKQEEGPLMGMQADFSFISTKFVPLLHVEPCIVNPGYVIEIADGDNVEVDRVIHDCKLKLGNFLFTIYLISLGHMSFDVIVRMDWLSKNKKAAKALMNAKVDKPRISDIPMVRDFIDVFPEDLLGLPPHRQVEFCIDLVPRVTPVAKSPCRLAPLEMQELSGKLQGLQDKGFIRPSHSPWGAPVLFVKKKDGSFLVFMDLKNWVYNPYLDKFVIIFIDDILIYSKTKEEHGVHLKVVLELLRKEKLYAKFSKCEFWLQEVHFLGHMVNQIELNMHQRMWIELFSDYKCEIRYHPGKANVVVDALSRKERAKPRCVRAMAMTIQKEDGSLFFMDRIWVPLVGDVRMVILNEAHKSSKCLTYAKVKAEHQRPSVLLQQTEIPEWKWDKISMDLIPSYLGQEVGMMRYGKCRSPVLWAEIREGSLIGPELVLEMTDTVIRIRTVLKLDFIWDSFTCNEKLGITRRLLAGIHGLFSRRYCGLVGRVTYGYPWPGLEGNHRDFGKSSLLMILEGYGDLKVDDVPSYLICNTDFRNELEYFSEDYDEEQEMEKRPKPTRAAIPPLRVTSPKIHRRGERTLGFEGAQSRGETLKLPYANSTEKPPCGRNSCPSPTRGPMYAFPNVSVYTNPNLTGVVLNHVGSVTPFVRWIEDYPLPDGLNMPSHIGSYDGKEDSDNFLHLFEVAIRMQKWLMPVACHMFTYTLKDSARIWWNSHKAGSILDYKDLKAKFRSHFSQQKKFTKTHLANKKFGRTSYHGPSIHLKMSNGEDLRMGYSKRGTTNDASGDRRDNFKRSKKTSKSLKEILATEKAARRFEPPPKMFGSKQSQDMSKYCHFHEDYGHDTNYCRHLRTHIQEAVNWGQHLHLLKGIKKERTRSSDTPRGESKKVKGTTPVKAPILMVSQEAHIAKSLAQENTNYGGKEFIFSPVAKVNNAPSILEANIFGRKVGRVYMDGGSSEVEDKTAFYAREGVFCYKKMSFGLKNAGATYQRPADFLVEIPLEDNDKKEKTNEVPDSSSKWRLYTDGASNSNGSGAGLMLIYPEGKQYYASSLKQRTMKQNTKHC</sequence>
<comment type="caution">
    <text evidence="3">The sequence shown here is derived from an EMBL/GenBank/DDBJ whole genome shotgun (WGS) entry which is preliminary data.</text>
</comment>
<organism evidence="3">
    <name type="scientific">Tanacetum cinerariifolium</name>
    <name type="common">Dalmatian daisy</name>
    <name type="synonym">Chrysanthemum cinerariifolium</name>
    <dbReference type="NCBI Taxonomy" id="118510"/>
    <lineage>
        <taxon>Eukaryota</taxon>
        <taxon>Viridiplantae</taxon>
        <taxon>Streptophyta</taxon>
        <taxon>Embryophyta</taxon>
        <taxon>Tracheophyta</taxon>
        <taxon>Spermatophyta</taxon>
        <taxon>Magnoliopsida</taxon>
        <taxon>eudicotyledons</taxon>
        <taxon>Gunneridae</taxon>
        <taxon>Pentapetalae</taxon>
        <taxon>asterids</taxon>
        <taxon>campanulids</taxon>
        <taxon>Asterales</taxon>
        <taxon>Asteraceae</taxon>
        <taxon>Asteroideae</taxon>
        <taxon>Anthemideae</taxon>
        <taxon>Anthemidinae</taxon>
        <taxon>Tanacetum</taxon>
    </lineage>
</organism>
<feature type="domain" description="Reverse transcriptase" evidence="2">
    <location>
        <begin position="524"/>
        <end position="588"/>
    </location>
</feature>